<dbReference type="RefSeq" id="WP_131473105.1">
    <property type="nucleotide sequence ID" value="NZ_JRLU01000001.1"/>
</dbReference>
<gene>
    <name evidence="2" type="ORF">IP98_00639</name>
</gene>
<dbReference type="EMBL" id="VLKQ01000002">
    <property type="protein sequence ID" value="TWI14671.1"/>
    <property type="molecule type" value="Genomic_DNA"/>
</dbReference>
<protein>
    <recommendedName>
        <fullName evidence="4">GLPGLI family protein</fullName>
    </recommendedName>
</protein>
<accession>A0A562M507</accession>
<evidence type="ECO:0000256" key="1">
    <source>
        <dbReference type="SAM" id="SignalP"/>
    </source>
</evidence>
<sequence>MKTKHTSLYSKLLLTSLLIIAISTAQAQSSEEVLTKHFDQTLGIENLDINNGTVHTNEFRILNNKHRYYPSDNFEIGKVNYNNQQYYDISLKYDIYKDILVYKPKNSDIISINLIQDRVSSFMINNKKFIYIDNLFFPLSPIKTGYYEESISGKNFIFYIKHHRDKREVLKGASVYNEFDDNYEYLIKKDDAFIKINSKKDIIKLFPEQKRKINDFYSANGKLKNNEETVFYEKLLTYLSNAIENNTK</sequence>
<dbReference type="OrthoDB" id="1187639at2"/>
<feature type="signal peptide" evidence="1">
    <location>
        <begin position="1"/>
        <end position="27"/>
    </location>
</feature>
<proteinExistence type="predicted"/>
<keyword evidence="3" id="KW-1185">Reference proteome</keyword>
<keyword evidence="1" id="KW-0732">Signal</keyword>
<feature type="chain" id="PRO_5021838211" description="GLPGLI family protein" evidence="1">
    <location>
        <begin position="28"/>
        <end position="248"/>
    </location>
</feature>
<reference evidence="2 3" key="1">
    <citation type="journal article" date="2015" name="Stand. Genomic Sci.">
        <title>Genomic Encyclopedia of Bacterial and Archaeal Type Strains, Phase III: the genomes of soil and plant-associated and newly described type strains.</title>
        <authorList>
            <person name="Whitman W.B."/>
            <person name="Woyke T."/>
            <person name="Klenk H.P."/>
            <person name="Zhou Y."/>
            <person name="Lilburn T.G."/>
            <person name="Beck B.J."/>
            <person name="De Vos P."/>
            <person name="Vandamme P."/>
            <person name="Eisen J.A."/>
            <person name="Garrity G."/>
            <person name="Hugenholtz P."/>
            <person name="Kyrpides N.C."/>
        </authorList>
    </citation>
    <scope>NUCLEOTIDE SEQUENCE [LARGE SCALE GENOMIC DNA]</scope>
    <source>
        <strain evidence="2 3">CGMCC 1.7270</strain>
    </source>
</reference>
<dbReference type="AlphaFoldDB" id="A0A562M507"/>
<dbReference type="Proteomes" id="UP000319848">
    <property type="component" value="Unassembled WGS sequence"/>
</dbReference>
<organism evidence="2 3">
    <name type="scientific">Flavobacterium cauense R2A-7</name>
    <dbReference type="NCBI Taxonomy" id="1341154"/>
    <lineage>
        <taxon>Bacteria</taxon>
        <taxon>Pseudomonadati</taxon>
        <taxon>Bacteroidota</taxon>
        <taxon>Flavobacteriia</taxon>
        <taxon>Flavobacteriales</taxon>
        <taxon>Flavobacteriaceae</taxon>
        <taxon>Flavobacterium</taxon>
    </lineage>
</organism>
<evidence type="ECO:0000313" key="2">
    <source>
        <dbReference type="EMBL" id="TWI14671.1"/>
    </source>
</evidence>
<evidence type="ECO:0000313" key="3">
    <source>
        <dbReference type="Proteomes" id="UP000319848"/>
    </source>
</evidence>
<name>A0A562M507_9FLAO</name>
<comment type="caution">
    <text evidence="2">The sequence shown here is derived from an EMBL/GenBank/DDBJ whole genome shotgun (WGS) entry which is preliminary data.</text>
</comment>
<evidence type="ECO:0008006" key="4">
    <source>
        <dbReference type="Google" id="ProtNLM"/>
    </source>
</evidence>